<feature type="domain" description="UspA" evidence="2">
    <location>
        <begin position="184"/>
        <end position="271"/>
    </location>
</feature>
<dbReference type="OrthoDB" id="9804721at2"/>
<gene>
    <name evidence="3" type="ORF">Rleg9DRAFT_6238</name>
</gene>
<dbReference type="Proteomes" id="UP000005092">
    <property type="component" value="Unassembled WGS sequence"/>
</dbReference>
<evidence type="ECO:0000259" key="2">
    <source>
        <dbReference type="Pfam" id="PF00582"/>
    </source>
</evidence>
<accession>I9NKE0</accession>
<dbReference type="InterPro" id="IPR006015">
    <property type="entry name" value="Universal_stress_UspA"/>
</dbReference>
<dbReference type="CDD" id="cd00293">
    <property type="entry name" value="USP-like"/>
    <property type="match status" value="1"/>
</dbReference>
<sequence>MKPQFHLPLMTYPDPSSFTIIGNAIDLARQHGADLVASIPQVRIPPVRQPFPTAIDVDAWRAQAERYSGTCGASLKDHISDAAGESGVGVRIHDFDSLEANVLGAFAEMSKTHDVSLVEASELTRGLSETLLFASGRPLLLFPASRTCCRVDTVAIAWDGSATAARAICCARLFMENASKVQVISAGEDKHTDENSRVHLISYLQYAGFEVEDVPIQAAGETTAAAIQSAALERKADILVAGGYGHSRFREFVLGGVTRELLAKCELPVLLSH</sequence>
<comment type="similarity">
    <text evidence="1">Belongs to the universal stress protein A family.</text>
</comment>
<evidence type="ECO:0000313" key="4">
    <source>
        <dbReference type="Proteomes" id="UP000005092"/>
    </source>
</evidence>
<dbReference type="Gene3D" id="3.40.50.12370">
    <property type="match status" value="1"/>
</dbReference>
<dbReference type="InterPro" id="IPR006016">
    <property type="entry name" value="UspA"/>
</dbReference>
<protein>
    <submittedName>
        <fullName evidence="3">Universal stress protein UspA-like protein</fullName>
    </submittedName>
</protein>
<dbReference type="SUPFAM" id="SSF52402">
    <property type="entry name" value="Adenine nucleotide alpha hydrolases-like"/>
    <property type="match status" value="1"/>
</dbReference>
<dbReference type="HOGENOM" id="CLU_049301_5_2_5"/>
<dbReference type="Pfam" id="PF00582">
    <property type="entry name" value="Usp"/>
    <property type="match status" value="1"/>
</dbReference>
<dbReference type="EMBL" id="JH719381">
    <property type="protein sequence ID" value="EJB07232.1"/>
    <property type="molecule type" value="Genomic_DNA"/>
</dbReference>
<evidence type="ECO:0000313" key="3">
    <source>
        <dbReference type="EMBL" id="EJB07232.1"/>
    </source>
</evidence>
<proteinExistence type="inferred from homology"/>
<reference evidence="3 4" key="1">
    <citation type="submission" date="2012-02" db="EMBL/GenBank/DDBJ databases">
        <title>Improved High-Quality Draft Sequence of Rhizobium leguminosarum bv. trifolii WSM597.</title>
        <authorList>
            <consortium name="US DOE Joint Genome Institute"/>
            <person name="Lucas S."/>
            <person name="Han J."/>
            <person name="Lapidus A."/>
            <person name="Cheng J.-F."/>
            <person name="Goodwin L."/>
            <person name="Pitluck S."/>
            <person name="Peters L."/>
            <person name="Ovchinnikova G."/>
            <person name="Held B."/>
            <person name="Detter J.C."/>
            <person name="Han C."/>
            <person name="Tapia R."/>
            <person name="Land M."/>
            <person name="Hauser L."/>
            <person name="Kyrpides N."/>
            <person name="Ivanova N."/>
            <person name="Pagani I."/>
            <person name="Brau L."/>
            <person name="Yates R."/>
            <person name="O'Hara G."/>
            <person name="Rui T."/>
            <person name="Howieson J."/>
            <person name="Reeve W."/>
            <person name="Woyke T."/>
        </authorList>
    </citation>
    <scope>NUCLEOTIDE SEQUENCE [LARGE SCALE GENOMIC DNA]</scope>
    <source>
        <strain evidence="3 4">WSM597</strain>
    </source>
</reference>
<dbReference type="AlphaFoldDB" id="I9NKE0"/>
<dbReference type="RefSeq" id="WP_003592819.1">
    <property type="nucleotide sequence ID" value="NZ_JH719381.1"/>
</dbReference>
<name>I9NKE0_RHILT</name>
<dbReference type="PRINTS" id="PR01438">
    <property type="entry name" value="UNVRSLSTRESS"/>
</dbReference>
<evidence type="ECO:0000256" key="1">
    <source>
        <dbReference type="ARBA" id="ARBA00008791"/>
    </source>
</evidence>
<organism evidence="3 4">
    <name type="scientific">Rhizobium leguminosarum bv. trifolii WSM597</name>
    <dbReference type="NCBI Taxonomy" id="754764"/>
    <lineage>
        <taxon>Bacteria</taxon>
        <taxon>Pseudomonadati</taxon>
        <taxon>Pseudomonadota</taxon>
        <taxon>Alphaproteobacteria</taxon>
        <taxon>Hyphomicrobiales</taxon>
        <taxon>Rhizobiaceae</taxon>
        <taxon>Rhizobium/Agrobacterium group</taxon>
        <taxon>Rhizobium</taxon>
    </lineage>
</organism>